<dbReference type="Gene3D" id="3.40.50.1110">
    <property type="entry name" value="SGNH hydrolase"/>
    <property type="match status" value="1"/>
</dbReference>
<feature type="signal peptide" evidence="1">
    <location>
        <begin position="1"/>
        <end position="21"/>
    </location>
</feature>
<gene>
    <name evidence="3" type="ORF">P0Y53_22970</name>
</gene>
<dbReference type="GO" id="GO:0016788">
    <property type="term" value="F:hydrolase activity, acting on ester bonds"/>
    <property type="evidence" value="ECO:0007669"/>
    <property type="project" value="UniProtKB-ARBA"/>
</dbReference>
<dbReference type="PROSITE" id="PS51257">
    <property type="entry name" value="PROKAR_LIPOPROTEIN"/>
    <property type="match status" value="1"/>
</dbReference>
<evidence type="ECO:0000313" key="4">
    <source>
        <dbReference type="Proteomes" id="UP001220610"/>
    </source>
</evidence>
<dbReference type="AlphaFoldDB" id="A0AAJ5WQE9"/>
<accession>A0AAJ5WQE9</accession>
<dbReference type="InterPro" id="IPR032616">
    <property type="entry name" value="DUF4886"/>
</dbReference>
<dbReference type="Pfam" id="PF02368">
    <property type="entry name" value="Big_2"/>
    <property type="match status" value="1"/>
</dbReference>
<dbReference type="Gene3D" id="2.60.40.1080">
    <property type="match status" value="1"/>
</dbReference>
<reference evidence="3" key="1">
    <citation type="submission" date="2023-03" db="EMBL/GenBank/DDBJ databases">
        <title>Andean soil-derived lignocellulolytic bacterial consortium as a source of novel taxa and putative plastic-active enzymes.</title>
        <authorList>
            <person name="Diaz-Garcia L."/>
            <person name="Chuvochina M."/>
            <person name="Feuerriegel G."/>
            <person name="Bunk B."/>
            <person name="Sproer C."/>
            <person name="Streit W.R."/>
            <person name="Rodriguez L.M."/>
            <person name="Overmann J."/>
            <person name="Jimenez D.J."/>
        </authorList>
    </citation>
    <scope>NUCLEOTIDE SEQUENCE</scope>
    <source>
        <strain evidence="3">MAG 7</strain>
    </source>
</reference>
<sequence>MNIRKLTIYLLLLVGAMACNKASLTHGFADKGSIRTNRNTATLSVGEKIHLTLSYNSRLTEKKTFTWSSDNAQIASVAVNEDQSGTITALAAGTTTIRVKGDNEDLVSECQIQVTSEKVIKVLAIGNSFSEDALENYLYNLAAAKGRKIIIGNMYIGGASLETHWSNASNNQAAYEYRKIGADGILRRETGKSIADAVVEENWDFISFQEVSQLSGIYDNFEKSLPLLLEYVKGQATNPDIRYLLHQTWAYAKTSSHEGFANYNRDQLIMYNAIVDAVWRAADLVDIDLVVPAGTAIQNGRTSVIGDNFCRDGYHLDLNIGRFTAACTWYEKLLGLNVLENTFKPATLSDYDAEIARHAAHAAILAPKQITVLEDYRNEAPNNHPMDHPLYLDFGLVLSGTPWNNITSAGSGRVTNLLDEAGVNTGINFELTDNFDSDNGSGVVNNTVGLPSAVSSDAFWGAATTNPTGGFTLSRLNRNLAYNFTFFGSRADVSDNRETFYTVKGASTQTVYLNCAGNSSKTVSVTGIQPDADGMILITVGAGPNNNNGSKYYYINSLVVSKAD</sequence>
<dbReference type="EMBL" id="CP119311">
    <property type="protein sequence ID" value="WEK35364.1"/>
    <property type="molecule type" value="Genomic_DNA"/>
</dbReference>
<dbReference type="SUPFAM" id="SSF49373">
    <property type="entry name" value="Invasin/intimin cell-adhesion fragments"/>
    <property type="match status" value="1"/>
</dbReference>
<name>A0AAJ5WQE9_9BACT</name>
<evidence type="ECO:0000313" key="3">
    <source>
        <dbReference type="EMBL" id="WEK35364.1"/>
    </source>
</evidence>
<dbReference type="Pfam" id="PF16227">
    <property type="entry name" value="DUF4886"/>
    <property type="match status" value="1"/>
</dbReference>
<organism evidence="3 4">
    <name type="scientific">Candidatus Pseudobacter hemicellulosilyticus</name>
    <dbReference type="NCBI Taxonomy" id="3121375"/>
    <lineage>
        <taxon>Bacteria</taxon>
        <taxon>Pseudomonadati</taxon>
        <taxon>Bacteroidota</taxon>
        <taxon>Chitinophagia</taxon>
        <taxon>Chitinophagales</taxon>
        <taxon>Chitinophagaceae</taxon>
        <taxon>Pseudobacter</taxon>
    </lineage>
</organism>
<evidence type="ECO:0000259" key="2">
    <source>
        <dbReference type="SMART" id="SM00635"/>
    </source>
</evidence>
<dbReference type="InterPro" id="IPR008964">
    <property type="entry name" value="Invasin/intimin_cell_adhesion"/>
</dbReference>
<proteinExistence type="predicted"/>
<feature type="domain" description="BIG2" evidence="2">
    <location>
        <begin position="30"/>
        <end position="111"/>
    </location>
</feature>
<evidence type="ECO:0000256" key="1">
    <source>
        <dbReference type="SAM" id="SignalP"/>
    </source>
</evidence>
<dbReference type="Proteomes" id="UP001220610">
    <property type="component" value="Chromosome"/>
</dbReference>
<keyword evidence="1" id="KW-0732">Signal</keyword>
<dbReference type="InterPro" id="IPR036514">
    <property type="entry name" value="SGNH_hydro_sf"/>
</dbReference>
<dbReference type="SMART" id="SM00635">
    <property type="entry name" value="BID_2"/>
    <property type="match status" value="1"/>
</dbReference>
<dbReference type="InterPro" id="IPR003343">
    <property type="entry name" value="Big_2"/>
</dbReference>
<protein>
    <submittedName>
        <fullName evidence="3">DUF4886 domain-containing protein</fullName>
    </submittedName>
</protein>
<feature type="chain" id="PRO_5042599621" evidence="1">
    <location>
        <begin position="22"/>
        <end position="564"/>
    </location>
</feature>